<dbReference type="Proteomes" id="UP001059597">
    <property type="component" value="Chromosome"/>
</dbReference>
<feature type="transmembrane region" description="Helical" evidence="2">
    <location>
        <begin position="41"/>
        <end position="61"/>
    </location>
</feature>
<feature type="compositionally biased region" description="Polar residues" evidence="1">
    <location>
        <begin position="278"/>
        <end position="287"/>
    </location>
</feature>
<keyword evidence="2" id="KW-0812">Transmembrane</keyword>
<sequence length="287" mass="30751">MDPRELWDRNAVLAEAFCLGDERVREAQARLDEAQADRSRVLAAFAVTVGSTGAVAGLFGLNEREVRIARRTVGKDDARAVAEELLAAAVHTTPPREPEETPPAPDNSAEYSHHNPAAAPRTNGHTREGGTGTASGPSDQNWSPAMDAVLIGSWQTGVDLRELAAEFGLDLTRLVTRAQQLSAQGRFYPGPTETHAGRHRRGPGDVHEGEYTIPAQQTAAWNAAPPAHPMATAWQTGTMPSTESVPDVTAALASEWDNALAPWGTLAPTHEDPAQAPQPWTQYHLSS</sequence>
<name>A0ABM7ZWD0_STRNI</name>
<proteinExistence type="predicted"/>
<dbReference type="EMBL" id="AP026073">
    <property type="protein sequence ID" value="BDM70656.1"/>
    <property type="molecule type" value="Genomic_DNA"/>
</dbReference>
<feature type="region of interest" description="Disordered" evidence="1">
    <location>
        <begin position="263"/>
        <end position="287"/>
    </location>
</feature>
<keyword evidence="2" id="KW-0472">Membrane</keyword>
<organism evidence="3 4">
    <name type="scientific">Streptomyces nigrescens</name>
    <dbReference type="NCBI Taxonomy" id="1920"/>
    <lineage>
        <taxon>Bacteria</taxon>
        <taxon>Bacillati</taxon>
        <taxon>Actinomycetota</taxon>
        <taxon>Actinomycetes</taxon>
        <taxon>Kitasatosporales</taxon>
        <taxon>Streptomycetaceae</taxon>
        <taxon>Streptomyces</taxon>
    </lineage>
</organism>
<evidence type="ECO:0000313" key="4">
    <source>
        <dbReference type="Proteomes" id="UP001059597"/>
    </source>
</evidence>
<protein>
    <submittedName>
        <fullName evidence="3">Uncharacterized protein</fullName>
    </submittedName>
</protein>
<keyword evidence="4" id="KW-1185">Reference proteome</keyword>
<feature type="compositionally biased region" description="Polar residues" evidence="1">
    <location>
        <begin position="134"/>
        <end position="143"/>
    </location>
</feature>
<keyword evidence="2" id="KW-1133">Transmembrane helix</keyword>
<gene>
    <name evidence="3" type="ORF">HEK616_41430</name>
</gene>
<evidence type="ECO:0000313" key="3">
    <source>
        <dbReference type="EMBL" id="BDM70656.1"/>
    </source>
</evidence>
<feature type="region of interest" description="Disordered" evidence="1">
    <location>
        <begin position="88"/>
        <end position="144"/>
    </location>
</feature>
<reference evidence="3" key="1">
    <citation type="submission" date="2022-06" db="EMBL/GenBank/DDBJ databases">
        <title>Complete genome sequence of Streptomyces nigrescens HEK616.</title>
        <authorList>
            <person name="Asamizu S."/>
            <person name="Onaka H."/>
        </authorList>
    </citation>
    <scope>NUCLEOTIDE SEQUENCE</scope>
    <source>
        <strain evidence="3">HEK616</strain>
    </source>
</reference>
<evidence type="ECO:0000256" key="1">
    <source>
        <dbReference type="SAM" id="MobiDB-lite"/>
    </source>
</evidence>
<evidence type="ECO:0000256" key="2">
    <source>
        <dbReference type="SAM" id="Phobius"/>
    </source>
</evidence>
<accession>A0ABM7ZWD0</accession>